<dbReference type="InterPro" id="IPR036116">
    <property type="entry name" value="FN3_sf"/>
</dbReference>
<dbReference type="PANTHER" id="PTHR30619">
    <property type="entry name" value="DNA INTERNALIZATION/COMPETENCE PROTEIN COMEC/REC2"/>
    <property type="match status" value="1"/>
</dbReference>
<dbReference type="InterPro" id="IPR001279">
    <property type="entry name" value="Metallo-B-lactamas"/>
</dbReference>
<evidence type="ECO:0000313" key="4">
    <source>
        <dbReference type="Proteomes" id="UP000464754"/>
    </source>
</evidence>
<organism evidence="3 4">
    <name type="scientific">Amedibacterium intestinale</name>
    <dbReference type="NCBI Taxonomy" id="2583452"/>
    <lineage>
        <taxon>Bacteria</taxon>
        <taxon>Bacillati</taxon>
        <taxon>Bacillota</taxon>
        <taxon>Erysipelotrichia</taxon>
        <taxon>Erysipelotrichales</taxon>
        <taxon>Erysipelotrichaceae</taxon>
        <taxon>Amedibacterium</taxon>
    </lineage>
</organism>
<dbReference type="InterPro" id="IPR013783">
    <property type="entry name" value="Ig-like_fold"/>
</dbReference>
<evidence type="ECO:0000313" key="3">
    <source>
        <dbReference type="EMBL" id="BBK23794.1"/>
    </source>
</evidence>
<dbReference type="InterPro" id="IPR052159">
    <property type="entry name" value="Competence_DNA_uptake"/>
</dbReference>
<gene>
    <name evidence="3" type="ORF">Aargi30884_26970</name>
</gene>
<reference evidence="4" key="1">
    <citation type="submission" date="2019-05" db="EMBL/GenBank/DDBJ databases">
        <title>Complete genome sequencing of Absiella argi strain JCM 30884.</title>
        <authorList>
            <person name="Sakamoto M."/>
            <person name="Murakami T."/>
            <person name="Mori H."/>
        </authorList>
    </citation>
    <scope>NUCLEOTIDE SEQUENCE [LARGE SCALE GENOMIC DNA]</scope>
    <source>
        <strain evidence="4">JCM 30884</strain>
    </source>
</reference>
<sequence length="640" mass="72685">MKKIFIFVVSVCMGLGVLFSENIFPDKVHAEQGDGNFSINVISVGNGESILIQCGGENMLIDAGYSTIEEEKGNGSANALSKYLMENGQLCNDERSRFEEEVKRLAEENPNNTVTNFLENLGIKEIDHMIATHPHYDHIGGFIQVIKRYAGADTKVWWSQPLSDNSYFVAYQSILRDMLFEKGAIDPFYSCNNPQPGDYIMLGKGNDKARVLFLTSSENDGARGTEEINNESLVVRVDYKNTSYLFTGDLQREGQLRLLKNAPNVLSDLQERALNGDNNLKDLLNVTNILDVDVLKLPHHGMLNLGNLGGSSKTSGNIELFNAAHPSISLVSTNGDSGMNNYSLPGIRTRRDLSYSDIYSTATNGNLKVTTDGTSIFVNGSPLEKHYHLEKPQNFSADIVSNGVELKWSPVENAQQYRVYYQESPNDEWHWISNLSPDTTHYTFDDGIKGKKYWFVVRASYYTDGAWYHSDANFSNEITYPAPSKEFSGFHAARVFESPNASKYWSYAPYRDVWMNRMTKYNGKALLLTRQMVKDGNTTYYSAYYNGKWVGYVNSYALKNTVTKDTYQGWGTYEDTFNTPNPAKYWRYDPYKNKWLGTMTQYKNKKLDIKRQLAKPDGSMYYSAYYKGKWIGYVNSWGFQ</sequence>
<evidence type="ECO:0000256" key="1">
    <source>
        <dbReference type="ARBA" id="ARBA00022729"/>
    </source>
</evidence>
<feature type="domain" description="Fibronectin type-III" evidence="2">
    <location>
        <begin position="391"/>
        <end position="482"/>
    </location>
</feature>
<dbReference type="SMART" id="SM00849">
    <property type="entry name" value="Lactamase_B"/>
    <property type="match status" value="1"/>
</dbReference>
<dbReference type="KEGG" id="aarg:Aargi30884_26970"/>
<dbReference type="Gene3D" id="2.30.30.170">
    <property type="match status" value="1"/>
</dbReference>
<name>A0A6N4TMV0_9FIRM</name>
<dbReference type="Gene3D" id="3.60.15.10">
    <property type="entry name" value="Ribonuclease Z/Hydroxyacylglutathione hydrolase-like"/>
    <property type="match status" value="1"/>
</dbReference>
<dbReference type="PANTHER" id="PTHR30619:SF1">
    <property type="entry name" value="RECOMBINATION PROTEIN 2"/>
    <property type="match status" value="1"/>
</dbReference>
<dbReference type="InterPro" id="IPR025987">
    <property type="entry name" value="GW_dom"/>
</dbReference>
<keyword evidence="1" id="KW-0732">Signal</keyword>
<dbReference type="PROSITE" id="PS50853">
    <property type="entry name" value="FN3"/>
    <property type="match status" value="1"/>
</dbReference>
<dbReference type="InterPro" id="IPR036866">
    <property type="entry name" value="RibonucZ/Hydroxyglut_hydro"/>
</dbReference>
<dbReference type="SMART" id="SM00060">
    <property type="entry name" value="FN3"/>
    <property type="match status" value="1"/>
</dbReference>
<proteinExistence type="predicted"/>
<dbReference type="Proteomes" id="UP000464754">
    <property type="component" value="Chromosome"/>
</dbReference>
<dbReference type="SUPFAM" id="SSF49265">
    <property type="entry name" value="Fibronectin type III"/>
    <property type="match status" value="1"/>
</dbReference>
<keyword evidence="4" id="KW-1185">Reference proteome</keyword>
<dbReference type="RefSeq" id="WP_163052448.1">
    <property type="nucleotide sequence ID" value="NZ_AP019695.1"/>
</dbReference>
<dbReference type="AlphaFoldDB" id="A0A6N4TMV0"/>
<protein>
    <recommendedName>
        <fullName evidence="2">Fibronectin type-III domain-containing protein</fullName>
    </recommendedName>
</protein>
<dbReference type="CDD" id="cd00063">
    <property type="entry name" value="FN3"/>
    <property type="match status" value="1"/>
</dbReference>
<dbReference type="EMBL" id="AP019695">
    <property type="protein sequence ID" value="BBK23794.1"/>
    <property type="molecule type" value="Genomic_DNA"/>
</dbReference>
<dbReference type="SUPFAM" id="SSF82057">
    <property type="entry name" value="Prokaryotic SH3-related domain"/>
    <property type="match status" value="1"/>
</dbReference>
<dbReference type="Gene3D" id="2.60.40.10">
    <property type="entry name" value="Immunoglobulins"/>
    <property type="match status" value="1"/>
</dbReference>
<dbReference type="InterPro" id="IPR038200">
    <property type="entry name" value="GW_dom_sf"/>
</dbReference>
<dbReference type="SUPFAM" id="SSF56281">
    <property type="entry name" value="Metallo-hydrolase/oxidoreductase"/>
    <property type="match status" value="1"/>
</dbReference>
<evidence type="ECO:0000259" key="2">
    <source>
        <dbReference type="PROSITE" id="PS50853"/>
    </source>
</evidence>
<dbReference type="Pfam" id="PF13457">
    <property type="entry name" value="GW"/>
    <property type="match status" value="2"/>
</dbReference>
<dbReference type="InterPro" id="IPR003961">
    <property type="entry name" value="FN3_dom"/>
</dbReference>
<dbReference type="Pfam" id="PF00753">
    <property type="entry name" value="Lactamase_B"/>
    <property type="match status" value="1"/>
</dbReference>
<dbReference type="CDD" id="cd07731">
    <property type="entry name" value="ComA-like_MBL-fold"/>
    <property type="match status" value="1"/>
</dbReference>
<accession>A0A6N4TMV0</accession>
<dbReference type="InterPro" id="IPR035681">
    <property type="entry name" value="ComA-like_MBL"/>
</dbReference>